<dbReference type="InterPro" id="IPR052026">
    <property type="entry name" value="ExeA_AAA_ATPase_DNA-bind"/>
</dbReference>
<evidence type="ECO:0000259" key="1">
    <source>
        <dbReference type="Pfam" id="PF13401"/>
    </source>
</evidence>
<accession>A0ABW0J1Y6</accession>
<protein>
    <submittedName>
        <fullName evidence="2">AAA family ATPase</fullName>
    </submittedName>
</protein>
<dbReference type="InterPro" id="IPR049945">
    <property type="entry name" value="AAA_22"/>
</dbReference>
<keyword evidence="3" id="KW-1185">Reference proteome</keyword>
<comment type="caution">
    <text evidence="2">The sequence shown here is derived from an EMBL/GenBank/DDBJ whole genome shotgun (WGS) entry which is preliminary data.</text>
</comment>
<evidence type="ECO:0000313" key="2">
    <source>
        <dbReference type="EMBL" id="MFC5423325.1"/>
    </source>
</evidence>
<feature type="domain" description="ORC1/DEAH AAA+ ATPase" evidence="1">
    <location>
        <begin position="37"/>
        <end position="151"/>
    </location>
</feature>
<gene>
    <name evidence="2" type="ORF">ACFPOB_27670</name>
</gene>
<dbReference type="Proteomes" id="UP001596053">
    <property type="component" value="Unassembled WGS sequence"/>
</dbReference>
<dbReference type="PANTHER" id="PTHR35894:SF5">
    <property type="entry name" value="MU-LIKE PROPHAGE FLUMU DNA TRANSPOSITION PROTEIN B"/>
    <property type="match status" value="1"/>
</dbReference>
<organism evidence="2 3">
    <name type="scientific">Bosea eneae</name>
    <dbReference type="NCBI Taxonomy" id="151454"/>
    <lineage>
        <taxon>Bacteria</taxon>
        <taxon>Pseudomonadati</taxon>
        <taxon>Pseudomonadota</taxon>
        <taxon>Alphaproteobacteria</taxon>
        <taxon>Hyphomicrobiales</taxon>
        <taxon>Boseaceae</taxon>
        <taxon>Bosea</taxon>
    </lineage>
</organism>
<dbReference type="EMBL" id="JBHSLW010000076">
    <property type="protein sequence ID" value="MFC5423325.1"/>
    <property type="molecule type" value="Genomic_DNA"/>
</dbReference>
<name>A0ABW0J1Y6_9HYPH</name>
<sequence>MSSPDYKPKGSLAPLKNVAAMLTLAERLIERPPHLPGLGVFNGYSGFGKTFAAIYLQNRKNALRVEIGDSWTRLTLIRAIMKELGVHDPKGTVPRLTEMAIERLAEPGHPPLLIDEADKAVDKGFIEIIREIHEATQVPIILIGEEELPSKLQRSERTHNRVLEWVAAQPCDLEDTELLAKLFVPAALRYSEAFLERNRRKSGGRARRITVNLEKAVEWARIHAVAELDGFPDDQFYTGEPPARSRRAA</sequence>
<proteinExistence type="predicted"/>
<dbReference type="PROSITE" id="PS00039">
    <property type="entry name" value="DEAD_ATP_HELICASE"/>
    <property type="match status" value="1"/>
</dbReference>
<dbReference type="RefSeq" id="WP_377801476.1">
    <property type="nucleotide sequence ID" value="NZ_JBHSLW010000076.1"/>
</dbReference>
<dbReference type="SUPFAM" id="SSF52540">
    <property type="entry name" value="P-loop containing nucleoside triphosphate hydrolases"/>
    <property type="match status" value="1"/>
</dbReference>
<dbReference type="InterPro" id="IPR000629">
    <property type="entry name" value="RNA-helicase_DEAD-box_CS"/>
</dbReference>
<reference evidence="3" key="1">
    <citation type="journal article" date="2019" name="Int. J. Syst. Evol. Microbiol.">
        <title>The Global Catalogue of Microorganisms (GCM) 10K type strain sequencing project: providing services to taxonomists for standard genome sequencing and annotation.</title>
        <authorList>
            <consortium name="The Broad Institute Genomics Platform"/>
            <consortium name="The Broad Institute Genome Sequencing Center for Infectious Disease"/>
            <person name="Wu L."/>
            <person name="Ma J."/>
        </authorList>
    </citation>
    <scope>NUCLEOTIDE SEQUENCE [LARGE SCALE GENOMIC DNA]</scope>
    <source>
        <strain evidence="3">NCAIM B.01391</strain>
    </source>
</reference>
<dbReference type="Pfam" id="PF13401">
    <property type="entry name" value="AAA_22"/>
    <property type="match status" value="1"/>
</dbReference>
<dbReference type="InterPro" id="IPR027417">
    <property type="entry name" value="P-loop_NTPase"/>
</dbReference>
<dbReference type="PANTHER" id="PTHR35894">
    <property type="entry name" value="GENERAL SECRETION PATHWAY PROTEIN A-RELATED"/>
    <property type="match status" value="1"/>
</dbReference>
<evidence type="ECO:0000313" key="3">
    <source>
        <dbReference type="Proteomes" id="UP001596053"/>
    </source>
</evidence>